<proteinExistence type="predicted"/>
<organism evidence="1 2">
    <name type="scientific">Daphnia galeata</name>
    <dbReference type="NCBI Taxonomy" id="27404"/>
    <lineage>
        <taxon>Eukaryota</taxon>
        <taxon>Metazoa</taxon>
        <taxon>Ecdysozoa</taxon>
        <taxon>Arthropoda</taxon>
        <taxon>Crustacea</taxon>
        <taxon>Branchiopoda</taxon>
        <taxon>Diplostraca</taxon>
        <taxon>Cladocera</taxon>
        <taxon>Anomopoda</taxon>
        <taxon>Daphniidae</taxon>
        <taxon>Daphnia</taxon>
    </lineage>
</organism>
<dbReference type="Proteomes" id="UP000789390">
    <property type="component" value="Unassembled WGS sequence"/>
</dbReference>
<dbReference type="AlphaFoldDB" id="A0A8J2RTZ1"/>
<protein>
    <recommendedName>
        <fullName evidence="3">Tick transposon</fullName>
    </recommendedName>
</protein>
<dbReference type="PANTHER" id="PTHR33198:SF21">
    <property type="entry name" value="RETROTRANSPOSON GAG DOMAIN-CONTAINING PROTEIN"/>
    <property type="match status" value="1"/>
</dbReference>
<dbReference type="PANTHER" id="PTHR33198">
    <property type="entry name" value="ANK_REP_REGION DOMAIN-CONTAINING PROTEIN-RELATED"/>
    <property type="match status" value="1"/>
</dbReference>
<accession>A0A8J2RTZ1</accession>
<gene>
    <name evidence="1" type="ORF">DGAL_LOCUS11847</name>
</gene>
<dbReference type="EMBL" id="CAKKLH010000284">
    <property type="protein sequence ID" value="CAH0108459.1"/>
    <property type="molecule type" value="Genomic_DNA"/>
</dbReference>
<evidence type="ECO:0000313" key="2">
    <source>
        <dbReference type="Proteomes" id="UP000789390"/>
    </source>
</evidence>
<comment type="caution">
    <text evidence="1">The sequence shown here is derived from an EMBL/GenBank/DDBJ whole genome shotgun (WGS) entry which is preliminary data.</text>
</comment>
<evidence type="ECO:0008006" key="3">
    <source>
        <dbReference type="Google" id="ProtNLM"/>
    </source>
</evidence>
<reference evidence="1" key="1">
    <citation type="submission" date="2021-11" db="EMBL/GenBank/DDBJ databases">
        <authorList>
            <person name="Schell T."/>
        </authorList>
    </citation>
    <scope>NUCLEOTIDE SEQUENCE</scope>
    <source>
        <strain evidence="1">M5</strain>
    </source>
</reference>
<sequence>MASSLPSFPPFDVEEDQSSLGPRWSKWVNRFDNFLTALNITDDARRKALILHYSGERVFEIFETLDSNARVVTPATTTTAAVNQTCYEAARRALNDHLTPRVNTDFETFTFRQSKQLDGESFEMFHTRLQQSAKNCGFTDKDREIKAQLTIGCTSTELRRKILEKPAMT</sequence>
<keyword evidence="2" id="KW-1185">Reference proteome</keyword>
<name>A0A8J2RTZ1_9CRUS</name>
<evidence type="ECO:0000313" key="1">
    <source>
        <dbReference type="EMBL" id="CAH0108459.1"/>
    </source>
</evidence>
<dbReference type="OrthoDB" id="6368171at2759"/>